<dbReference type="InterPro" id="IPR013783">
    <property type="entry name" value="Ig-like_fold"/>
</dbReference>
<comment type="caution">
    <text evidence="4">The sequence shown here is derived from an EMBL/GenBank/DDBJ whole genome shotgun (WGS) entry which is preliminary data.</text>
</comment>
<evidence type="ECO:0000313" key="4">
    <source>
        <dbReference type="EMBL" id="RMC08978.1"/>
    </source>
</evidence>
<organism evidence="4 5">
    <name type="scientific">Hirundo rustica rustica</name>
    <dbReference type="NCBI Taxonomy" id="333673"/>
    <lineage>
        <taxon>Eukaryota</taxon>
        <taxon>Metazoa</taxon>
        <taxon>Chordata</taxon>
        <taxon>Craniata</taxon>
        <taxon>Vertebrata</taxon>
        <taxon>Euteleostomi</taxon>
        <taxon>Archelosauria</taxon>
        <taxon>Archosauria</taxon>
        <taxon>Dinosauria</taxon>
        <taxon>Saurischia</taxon>
        <taxon>Theropoda</taxon>
        <taxon>Coelurosauria</taxon>
        <taxon>Aves</taxon>
        <taxon>Neognathae</taxon>
        <taxon>Neoaves</taxon>
        <taxon>Telluraves</taxon>
        <taxon>Australaves</taxon>
        <taxon>Passeriformes</taxon>
        <taxon>Sylvioidea</taxon>
        <taxon>Hirundinidae</taxon>
        <taxon>Hirundo</taxon>
    </lineage>
</organism>
<evidence type="ECO:0000259" key="3">
    <source>
        <dbReference type="Pfam" id="PF17213"/>
    </source>
</evidence>
<feature type="region of interest" description="Disordered" evidence="2">
    <location>
        <begin position="896"/>
        <end position="948"/>
    </location>
</feature>
<gene>
    <name evidence="4" type="ORF">DUI87_13975</name>
</gene>
<feature type="compositionally biased region" description="Basic and acidic residues" evidence="2">
    <location>
        <begin position="607"/>
        <end position="618"/>
    </location>
</feature>
<protein>
    <recommendedName>
        <fullName evidence="3">Hydin adenylate kinase-like domain-containing protein</fullName>
    </recommendedName>
</protein>
<feature type="domain" description="Hydin adenylate kinase-like" evidence="3">
    <location>
        <begin position="527"/>
        <end position="633"/>
    </location>
</feature>
<dbReference type="InterPro" id="IPR027417">
    <property type="entry name" value="P-loop_NTPase"/>
</dbReference>
<dbReference type="GO" id="GO:0005930">
    <property type="term" value="C:axoneme"/>
    <property type="evidence" value="ECO:0007669"/>
    <property type="project" value="TreeGrafter"/>
</dbReference>
<keyword evidence="1" id="KW-0175">Coiled coil</keyword>
<feature type="compositionally biased region" description="Basic and acidic residues" evidence="2">
    <location>
        <begin position="915"/>
        <end position="932"/>
    </location>
</feature>
<feature type="coiled-coil region" evidence="1">
    <location>
        <begin position="727"/>
        <end position="758"/>
    </location>
</feature>
<keyword evidence="5" id="KW-1185">Reference proteome</keyword>
<evidence type="ECO:0000313" key="5">
    <source>
        <dbReference type="Proteomes" id="UP000269221"/>
    </source>
</evidence>
<evidence type="ECO:0000256" key="2">
    <source>
        <dbReference type="SAM" id="MobiDB-lite"/>
    </source>
</evidence>
<dbReference type="PANTHER" id="PTHR23053">
    <property type="entry name" value="DLEC1 DELETED IN LUNG AND ESOPHAGEAL CANCER 1"/>
    <property type="match status" value="1"/>
</dbReference>
<name>A0A3M0K744_HIRRU</name>
<feature type="compositionally biased region" description="Polar residues" evidence="2">
    <location>
        <begin position="898"/>
        <end position="914"/>
    </location>
</feature>
<dbReference type="Gene3D" id="2.60.40.10">
    <property type="entry name" value="Immunoglobulins"/>
    <property type="match status" value="2"/>
</dbReference>
<dbReference type="Gene3D" id="3.40.50.300">
    <property type="entry name" value="P-loop containing nucleotide triphosphate hydrolases"/>
    <property type="match status" value="1"/>
</dbReference>
<feature type="region of interest" description="Disordered" evidence="2">
    <location>
        <begin position="589"/>
        <end position="638"/>
    </location>
</feature>
<accession>A0A3M0K744</accession>
<dbReference type="OrthoDB" id="442692at2759"/>
<dbReference type="AlphaFoldDB" id="A0A3M0K744"/>
<dbReference type="InterPro" id="IPR033305">
    <property type="entry name" value="Hydin-like"/>
</dbReference>
<dbReference type="Pfam" id="PF17213">
    <property type="entry name" value="Hydin_ADK"/>
    <property type="match status" value="1"/>
</dbReference>
<dbReference type="GO" id="GO:1904158">
    <property type="term" value="P:axonemal central apparatus assembly"/>
    <property type="evidence" value="ECO:0007669"/>
    <property type="project" value="TreeGrafter"/>
</dbReference>
<feature type="region of interest" description="Disordered" evidence="2">
    <location>
        <begin position="807"/>
        <end position="855"/>
    </location>
</feature>
<dbReference type="EMBL" id="QRBI01000116">
    <property type="protein sequence ID" value="RMC08978.1"/>
    <property type="molecule type" value="Genomic_DNA"/>
</dbReference>
<dbReference type="GO" id="GO:0003341">
    <property type="term" value="P:cilium movement"/>
    <property type="evidence" value="ECO:0007669"/>
    <property type="project" value="TreeGrafter"/>
</dbReference>
<reference evidence="4 5" key="1">
    <citation type="submission" date="2018-07" db="EMBL/GenBank/DDBJ databases">
        <title>A high quality draft genome assembly of the barn swallow (H. rustica rustica).</title>
        <authorList>
            <person name="Formenti G."/>
            <person name="Chiara M."/>
            <person name="Poveda L."/>
            <person name="Francoijs K.-J."/>
            <person name="Bonisoli-Alquati A."/>
            <person name="Canova L."/>
            <person name="Gianfranceschi L."/>
            <person name="Horner D.S."/>
            <person name="Saino N."/>
        </authorList>
    </citation>
    <scope>NUCLEOTIDE SEQUENCE [LARGE SCALE GENOMIC DNA]</scope>
    <source>
        <strain evidence="4">Chelidonia</strain>
        <tissue evidence="4">Blood</tissue>
    </source>
</reference>
<dbReference type="SUPFAM" id="SSF52540">
    <property type="entry name" value="P-loop containing nucleoside triphosphate hydrolases"/>
    <property type="match status" value="1"/>
</dbReference>
<dbReference type="InterPro" id="IPR033768">
    <property type="entry name" value="Hydin_ADK"/>
</dbReference>
<sequence>MQGICRMLCHHPLVTRDSCMQVVRDYVRCEAVIGTGSVTKNIIETIITCEFIDPSIEVSVRQFSFCAVKKRSRVLTLQYQPLTIKNTCSLPLDLMLSLERPFHVCNANRQPLPDGQPVTVDVKQTCRLYIAFDPAYKLDFNSWKEEKVLKIEMVRGHPSVEEITLWGEVHFPNLQIQPSTLEFGCVMAGTEEVHSLEMTNCSPLPVKYHWAFQTDSQANRVIYELHPPKFKPKPPKVKSIYVEHLPTQWRRFRIRNVEEPATTLEESRDLAQSPGAEVPPHAREKRYIPAGLGRFRYSMDLPHKVAKAFSILPLSGVLQPGERQQVSFTFFGHLNTIAGVRALCHVEGGPTYKVELTGGASRVSYSLSPREIDCGLQMFNEIHHSTVTLENTCKVKFSWVINPSTADRHLPGVFLVNPNFGSLAPGEKQVLNFSYMPVLPGAFSRTYQLKVGDLNPESISLKGEAFFPMITVNLPWNIKAHPRAVPLYPEPMVKATGNPISRAVMRHLGIDPSSERREARQQKGIVVVVHGPPRAGKTEIAAALCRYYDGACLSIDTVVKEAIANDGSQAGLSARDLCTKAAMELKRRNQISAGKKPQLTAQTKNKQASEEKINENAKGKNTLAQKKKEPASKPKFTVSTAPAPQQLNITSICGEELNCLSCVLPEDLLVDILCERLKRKDCYKGVVFDGLESLFASSLESSLLCVLKAVKNRRHIFIVNLHQDYASWKAKDEAERQREKAQREKEELQREFALQRNIERVSQMDEDEYDALPEEEKAEVDKILLEWNRMRRERELAQELEEEAKALEEEERQKKEKKGISLEKQPAKPEKGKTKAPEKKETKIPEKGETKIPEDLSEMEKNLILRFQIYESSQQNVTQVFSYWDRVQGTVKLPVIQKGNNSQSSAENKGQKTNKPQEKVEKKPEQKTEDHGSLQSSQLEMQSKVAEGTVRDEHVGVPCLDIPVTDPKAMFTEILRSGRLPTGDQVKPCKAQILSLLWSWALEHRVPQGIMAQSLVQAHDDVPR</sequence>
<dbReference type="Proteomes" id="UP000269221">
    <property type="component" value="Unassembled WGS sequence"/>
</dbReference>
<proteinExistence type="predicted"/>
<evidence type="ECO:0000256" key="1">
    <source>
        <dbReference type="SAM" id="Coils"/>
    </source>
</evidence>
<dbReference type="PANTHER" id="PTHR23053:SF0">
    <property type="entry name" value="HYDROCEPHALUS-INDUCING PROTEIN HOMOLOG"/>
    <property type="match status" value="1"/>
</dbReference>